<comment type="caution">
    <text evidence="2">The sequence shown here is derived from an EMBL/GenBank/DDBJ whole genome shotgun (WGS) entry which is preliminary data.</text>
</comment>
<dbReference type="Pfam" id="PF13382">
    <property type="entry name" value="Adenine_deam_C"/>
    <property type="match status" value="1"/>
</dbReference>
<dbReference type="InterPro" id="IPR026912">
    <property type="entry name" value="Adenine_deam_C"/>
</dbReference>
<dbReference type="Proteomes" id="UP001289066">
    <property type="component" value="Unassembled WGS sequence"/>
</dbReference>
<reference evidence="2" key="1">
    <citation type="submission" date="2019-11" db="EMBL/GenBank/DDBJ databases">
        <title>Characterization of Clostridium perfringens isolates from swine manure treated agricultural soils.</title>
        <authorList>
            <person name="Wushke S.T."/>
        </authorList>
    </citation>
    <scope>NUCLEOTIDE SEQUENCE</scope>
    <source>
        <strain evidence="2">X15</strain>
    </source>
</reference>
<dbReference type="EMBL" id="WNVG01000815">
    <property type="protein sequence ID" value="MDZ5034694.1"/>
    <property type="molecule type" value="Genomic_DNA"/>
</dbReference>
<organism evidence="2 3">
    <name type="scientific">Clostridium perfringens</name>
    <dbReference type="NCBI Taxonomy" id="1502"/>
    <lineage>
        <taxon>Bacteria</taxon>
        <taxon>Bacillati</taxon>
        <taxon>Bacillota</taxon>
        <taxon>Clostridia</taxon>
        <taxon>Eubacteriales</taxon>
        <taxon>Clostridiaceae</taxon>
        <taxon>Clostridium</taxon>
    </lineage>
</organism>
<sequence>LVEGGIIKDGAIATTWAHDHHNLMVMGRTVEDMVLAVNQVISSGGGYVVVNKGSVLAELSLPIGGIVSDEPIEVVGKNLEKVRQGMKDLGYTHMNEIMSFSTLSLPVSPALKITDKGLIDVKAQKFVSLFK</sequence>
<evidence type="ECO:0000313" key="2">
    <source>
        <dbReference type="EMBL" id="MDZ5034694.1"/>
    </source>
</evidence>
<feature type="domain" description="Adenine deaminase C-terminal" evidence="1">
    <location>
        <begin position="1"/>
        <end position="124"/>
    </location>
</feature>
<dbReference type="RefSeq" id="WP_322413104.1">
    <property type="nucleotide sequence ID" value="NZ_WNVG01000815.1"/>
</dbReference>
<feature type="non-terminal residue" evidence="2">
    <location>
        <position position="1"/>
    </location>
</feature>
<protein>
    <submittedName>
        <fullName evidence="2">Adenosine deaminase</fullName>
    </submittedName>
</protein>
<evidence type="ECO:0000313" key="3">
    <source>
        <dbReference type="Proteomes" id="UP001289066"/>
    </source>
</evidence>
<accession>A0AAW9IX06</accession>
<evidence type="ECO:0000259" key="1">
    <source>
        <dbReference type="Pfam" id="PF13382"/>
    </source>
</evidence>
<gene>
    <name evidence="2" type="ORF">GNF81_18540</name>
</gene>
<proteinExistence type="predicted"/>
<name>A0AAW9IX06_CLOPF</name>
<dbReference type="AlphaFoldDB" id="A0AAW9IX06"/>